<gene>
    <name evidence="2" type="ORF">FNH05_11055</name>
</gene>
<sequence length="378" mass="41151">MIEQIEIDGVQAVFVKRSGPTRAGLQFRVGRADERLSTSGITHMVEHLALHRFGLTEYHSNGLTSAVATQFFATGSDSEISTFLHGVCTGLADLPLDRLETERAILRTEGAARASGALDRLARIRYGAQGYGLTGYPEYGVGRISAEDVRSWAESWFTRQNAVLWIAGERVPAELDLPLPEGARRPAPEPRPVVASAGYIESGTGRVFVESVIRRGMAGRLLALLLERELFRSLRQEGGYSYTATASYSVWGRDSATLTALADALPEQQDAVLARPGARSHSAAPRRGRAGDGEHRDRTRQGQADAVRHTGRRAGPPRTPVHHRHGAGSEFGRGRRLARHRHPLVPRPGRHARLRARTPAPTKAVRGSLTAPHDTAFG</sequence>
<dbReference type="InterPro" id="IPR011249">
    <property type="entry name" value="Metalloenz_LuxS/M16"/>
</dbReference>
<reference evidence="2 3" key="1">
    <citation type="submission" date="2019-07" db="EMBL/GenBank/DDBJ databases">
        <authorList>
            <person name="Duangmal K."/>
            <person name="Teo W.F.A."/>
        </authorList>
    </citation>
    <scope>NUCLEOTIDE SEQUENCE [LARGE SCALE GENOMIC DNA]</scope>
    <source>
        <strain evidence="2 3">TBRC 6029</strain>
    </source>
</reference>
<proteinExistence type="predicted"/>
<dbReference type="EMBL" id="VJWX01000079">
    <property type="protein sequence ID" value="TVT53915.1"/>
    <property type="molecule type" value="Genomic_DNA"/>
</dbReference>
<keyword evidence="3" id="KW-1185">Reference proteome</keyword>
<feature type="region of interest" description="Disordered" evidence="1">
    <location>
        <begin position="358"/>
        <end position="378"/>
    </location>
</feature>
<dbReference type="SUPFAM" id="SSF63411">
    <property type="entry name" value="LuxS/MPP-like metallohydrolase"/>
    <property type="match status" value="1"/>
</dbReference>
<dbReference type="AlphaFoldDB" id="A0A558CYS0"/>
<accession>A0A558CYS0</accession>
<feature type="region of interest" description="Disordered" evidence="1">
    <location>
        <begin position="273"/>
        <end position="332"/>
    </location>
</feature>
<name>A0A558CYS0_9PSEU</name>
<dbReference type="Proteomes" id="UP000320011">
    <property type="component" value="Unassembled WGS sequence"/>
</dbReference>
<comment type="caution">
    <text evidence="2">The sequence shown here is derived from an EMBL/GenBank/DDBJ whole genome shotgun (WGS) entry which is preliminary data.</text>
</comment>
<dbReference type="OrthoDB" id="3798591at2"/>
<evidence type="ECO:0000313" key="3">
    <source>
        <dbReference type="Proteomes" id="UP000320011"/>
    </source>
</evidence>
<dbReference type="Gene3D" id="3.30.830.10">
    <property type="entry name" value="Metalloenzyme, LuxS/M16 peptidase-like"/>
    <property type="match status" value="1"/>
</dbReference>
<protein>
    <submittedName>
        <fullName evidence="2">Insulinase family protein</fullName>
    </submittedName>
</protein>
<reference evidence="2 3" key="2">
    <citation type="submission" date="2019-08" db="EMBL/GenBank/DDBJ databases">
        <title>Amycolatopsis acidicola sp. nov., isolated from peat swamp forest soil.</title>
        <authorList>
            <person name="Srisuk N."/>
        </authorList>
    </citation>
    <scope>NUCLEOTIDE SEQUENCE [LARGE SCALE GENOMIC DNA]</scope>
    <source>
        <strain evidence="2 3">TBRC 6029</strain>
    </source>
</reference>
<organism evidence="2 3">
    <name type="scientific">Amycolatopsis rhizosphaerae</name>
    <dbReference type="NCBI Taxonomy" id="2053003"/>
    <lineage>
        <taxon>Bacteria</taxon>
        <taxon>Bacillati</taxon>
        <taxon>Actinomycetota</taxon>
        <taxon>Actinomycetes</taxon>
        <taxon>Pseudonocardiales</taxon>
        <taxon>Pseudonocardiaceae</taxon>
        <taxon>Amycolatopsis</taxon>
    </lineage>
</organism>
<feature type="compositionally biased region" description="Basic and acidic residues" evidence="1">
    <location>
        <begin position="289"/>
        <end position="300"/>
    </location>
</feature>
<dbReference type="RefSeq" id="WP_144587259.1">
    <property type="nucleotide sequence ID" value="NZ_VJWX01000079.1"/>
</dbReference>
<dbReference type="GO" id="GO:0046872">
    <property type="term" value="F:metal ion binding"/>
    <property type="evidence" value="ECO:0007669"/>
    <property type="project" value="InterPro"/>
</dbReference>
<evidence type="ECO:0000256" key="1">
    <source>
        <dbReference type="SAM" id="MobiDB-lite"/>
    </source>
</evidence>
<evidence type="ECO:0000313" key="2">
    <source>
        <dbReference type="EMBL" id="TVT53915.1"/>
    </source>
</evidence>